<feature type="region of interest" description="Disordered" evidence="1">
    <location>
        <begin position="169"/>
        <end position="222"/>
    </location>
</feature>
<feature type="compositionally biased region" description="Basic and acidic residues" evidence="1">
    <location>
        <begin position="945"/>
        <end position="958"/>
    </location>
</feature>
<feature type="region of interest" description="Disordered" evidence="1">
    <location>
        <begin position="1059"/>
        <end position="1093"/>
    </location>
</feature>
<feature type="region of interest" description="Disordered" evidence="1">
    <location>
        <begin position="711"/>
        <end position="741"/>
    </location>
</feature>
<feature type="region of interest" description="Disordered" evidence="1">
    <location>
        <begin position="938"/>
        <end position="969"/>
    </location>
</feature>
<feature type="compositionally biased region" description="Low complexity" evidence="1">
    <location>
        <begin position="721"/>
        <end position="734"/>
    </location>
</feature>
<organism evidence="2 3">
    <name type="scientific">Bodo saltans</name>
    <name type="common">Flagellated protozoan</name>
    <dbReference type="NCBI Taxonomy" id="75058"/>
    <lineage>
        <taxon>Eukaryota</taxon>
        <taxon>Discoba</taxon>
        <taxon>Euglenozoa</taxon>
        <taxon>Kinetoplastea</taxon>
        <taxon>Metakinetoplastina</taxon>
        <taxon>Eubodonida</taxon>
        <taxon>Bodonidae</taxon>
        <taxon>Bodo</taxon>
    </lineage>
</organism>
<feature type="compositionally biased region" description="Low complexity" evidence="1">
    <location>
        <begin position="270"/>
        <end position="290"/>
    </location>
</feature>
<name>A0A0S4J3U3_BODSA</name>
<feature type="compositionally biased region" description="Polar residues" evidence="1">
    <location>
        <begin position="1074"/>
        <end position="1089"/>
    </location>
</feature>
<feature type="compositionally biased region" description="Low complexity" evidence="1">
    <location>
        <begin position="834"/>
        <end position="865"/>
    </location>
</feature>
<feature type="compositionally biased region" description="Polar residues" evidence="1">
    <location>
        <begin position="291"/>
        <end position="317"/>
    </location>
</feature>
<feature type="compositionally biased region" description="Low complexity" evidence="1">
    <location>
        <begin position="243"/>
        <end position="261"/>
    </location>
</feature>
<feature type="region of interest" description="Disordered" evidence="1">
    <location>
        <begin position="825"/>
        <end position="917"/>
    </location>
</feature>
<feature type="region of interest" description="Disordered" evidence="1">
    <location>
        <begin position="1128"/>
        <end position="1148"/>
    </location>
</feature>
<gene>
    <name evidence="2" type="ORF">BSAL_85770</name>
</gene>
<proteinExistence type="predicted"/>
<evidence type="ECO:0000256" key="1">
    <source>
        <dbReference type="SAM" id="MobiDB-lite"/>
    </source>
</evidence>
<feature type="region of interest" description="Disordered" evidence="1">
    <location>
        <begin position="238"/>
        <end position="329"/>
    </location>
</feature>
<dbReference type="PANTHER" id="PTHR48125:SF10">
    <property type="entry name" value="OS12G0136300 PROTEIN"/>
    <property type="match status" value="1"/>
</dbReference>
<accession>A0A0S4J3U3</accession>
<reference evidence="3" key="1">
    <citation type="submission" date="2015-09" db="EMBL/GenBank/DDBJ databases">
        <authorList>
            <consortium name="Pathogen Informatics"/>
        </authorList>
    </citation>
    <scope>NUCLEOTIDE SEQUENCE [LARGE SCALE GENOMIC DNA]</scope>
    <source>
        <strain evidence="3">Lake Konstanz</strain>
    </source>
</reference>
<sequence length="1187" mass="126776">MSRPPSASSSRRVPLLPSSSSPSSAGGFDIALRPMAGPPSESDVASTTRGSSRKGAAARQHSTSSNTTQLTRHDLMLDEDLPRVLEAYFAVDEHRRMSITIAEGEEMLSILCVKSDAASLTRSKSQPDDDAAVAHLRRTALSAHLALAANEPDLIGTLLDPADVLQATNRGGGRRDSDIGGYRISSPDGGGVADGVPSSSATARRVGSQRLGGGQRNASIVRHGSVSSVVGFDLPRQYSARRGTQQPPTTSTAQAPPGAQTYYDVPDNNTRAAAAPVTPSTAAVRPTTAPLHSTPQQTSVTTTAVGTSRSLTTQHNPFPQGGGNSAAAPPSPQYPISFLSMMRLMFPSYPRKVVEKVVLNSLPTPPQVPPRIVVDDTTTLLFRRCRSLSGNIGDSDRGTITQLEIANGCRSLGMDERHLEQLMLRSSSYMKTAMLLDVQQFEARRVVDVLNHVGLPGYALLAQPQKYSPPLSMVNLLCCWDVLRPQLITTPNTILFRKGAATVLLLHPRHSIPSPSFLMMRLMFPSYPRKVVEKVVLNSLPTPPQVPPRIVVDDTTTLLFRRCRSLSGNIGDSDRGTITQLEIANGCRSLGMDERHLEQLMLRSSSYMKTAMLLDVQQFEARRVVDVLNHVGLPGYALLAQPQKYSPPLSMVNLLCCWDVLRPQLITTLNSRQETRLSQLYVFAKQYGMPAVFKVQWGSLLPPPAALDVAGSPKEDGAWASPVHSPLGGSSGSPTPFELSANPSVSASLEVSSTQRTAHHAVAVLPDPLPPSGVDVETDLNTGVDGAPRRWAPPSSESIRLSIDQLALFISLPRRAKLSILPVVASSSTGRSVRATGGASSPSRRAGGAVGTSSAGGSRSTSAMGVDVEGISASNSPRGSALQSPAKKSTPPPQQNPAVTSSTRAARGRVPPQHHPIVSGFRQFGQLETPEEIFSALSGGAGAGLEDRSAGAEVHAHEGFSSTQGPDDDRVHRIGAGGSHDSGAEHHSIDATISEAHEAHTSSTQKHYPSATTLRLRDKLAIRKRCKRDVGDAFSVPFIKQVQGLSVYAHMKQVATGVYPRPPPPVDRPKSAAVPTSSPFYSGTTTTPPRSKHADDYVVLSPRIDTAVVTKLSANERRHTPQLFNFSCKEPPRVATRPNSARPLPPQRTIGDRSLSHVVSRPHAALPVATGNDLSRRWSNGSSTFHN</sequence>
<feature type="compositionally biased region" description="Polar residues" evidence="1">
    <location>
        <begin position="60"/>
        <end position="70"/>
    </location>
</feature>
<evidence type="ECO:0000313" key="2">
    <source>
        <dbReference type="EMBL" id="CUG78457.1"/>
    </source>
</evidence>
<dbReference type="PANTHER" id="PTHR48125">
    <property type="entry name" value="LP07818P1"/>
    <property type="match status" value="1"/>
</dbReference>
<keyword evidence="3" id="KW-1185">Reference proteome</keyword>
<dbReference type="EMBL" id="CYKH01001023">
    <property type="protein sequence ID" value="CUG78457.1"/>
    <property type="molecule type" value="Genomic_DNA"/>
</dbReference>
<feature type="compositionally biased region" description="Polar residues" evidence="1">
    <location>
        <begin position="872"/>
        <end position="887"/>
    </location>
</feature>
<protein>
    <submittedName>
        <fullName evidence="2">Uncharacterized protein</fullName>
    </submittedName>
</protein>
<feature type="region of interest" description="Disordered" evidence="1">
    <location>
        <begin position="1"/>
        <end position="74"/>
    </location>
</feature>
<evidence type="ECO:0000313" key="3">
    <source>
        <dbReference type="Proteomes" id="UP000051952"/>
    </source>
</evidence>
<dbReference type="AlphaFoldDB" id="A0A0S4J3U3"/>
<feature type="compositionally biased region" description="Low complexity" evidence="1">
    <location>
        <begin position="1"/>
        <end position="25"/>
    </location>
</feature>
<dbReference type="Proteomes" id="UP000051952">
    <property type="component" value="Unassembled WGS sequence"/>
</dbReference>